<evidence type="ECO:0000256" key="1">
    <source>
        <dbReference type="SAM" id="MobiDB-lite"/>
    </source>
</evidence>
<proteinExistence type="predicted"/>
<feature type="compositionally biased region" description="Basic and acidic residues" evidence="1">
    <location>
        <begin position="8"/>
        <end position="22"/>
    </location>
</feature>
<gene>
    <name evidence="2" type="ORF">WMY93_030361</name>
</gene>
<keyword evidence="3" id="KW-1185">Reference proteome</keyword>
<reference evidence="3" key="1">
    <citation type="submission" date="2024-04" db="EMBL/GenBank/DDBJ databases">
        <title>Salinicola lusitanus LLJ914,a marine bacterium isolated from the Okinawa Trough.</title>
        <authorList>
            <person name="Li J."/>
        </authorList>
    </citation>
    <scope>NUCLEOTIDE SEQUENCE [LARGE SCALE GENOMIC DNA]</scope>
</reference>
<evidence type="ECO:0000313" key="2">
    <source>
        <dbReference type="EMBL" id="KAK7878525.1"/>
    </source>
</evidence>
<accession>A0AAW0MFB3</accession>
<protein>
    <submittedName>
        <fullName evidence="2">Uncharacterized protein</fullName>
    </submittedName>
</protein>
<organism evidence="2 3">
    <name type="scientific">Mugilogobius chulae</name>
    <name type="common">yellowstripe goby</name>
    <dbReference type="NCBI Taxonomy" id="88201"/>
    <lineage>
        <taxon>Eukaryota</taxon>
        <taxon>Metazoa</taxon>
        <taxon>Chordata</taxon>
        <taxon>Craniata</taxon>
        <taxon>Vertebrata</taxon>
        <taxon>Euteleostomi</taxon>
        <taxon>Actinopterygii</taxon>
        <taxon>Neopterygii</taxon>
        <taxon>Teleostei</taxon>
        <taxon>Neoteleostei</taxon>
        <taxon>Acanthomorphata</taxon>
        <taxon>Gobiaria</taxon>
        <taxon>Gobiiformes</taxon>
        <taxon>Gobioidei</taxon>
        <taxon>Gobiidae</taxon>
        <taxon>Gobionellinae</taxon>
        <taxon>Mugilogobius</taxon>
    </lineage>
</organism>
<dbReference type="AlphaFoldDB" id="A0AAW0MFB3"/>
<dbReference type="Proteomes" id="UP001460270">
    <property type="component" value="Unassembled WGS sequence"/>
</dbReference>
<dbReference type="EMBL" id="JBBPFD010000491">
    <property type="protein sequence ID" value="KAK7878525.1"/>
    <property type="molecule type" value="Genomic_DNA"/>
</dbReference>
<name>A0AAW0MFB3_9GOBI</name>
<sequence>MRSFQGRSDMENHKRAHIDAKHLSVQTVTSHQPPGMRLRVTWRCILTCVLTSVPAAALPPRIKKTCEDTY</sequence>
<comment type="caution">
    <text evidence="2">The sequence shown here is derived from an EMBL/GenBank/DDBJ whole genome shotgun (WGS) entry which is preliminary data.</text>
</comment>
<evidence type="ECO:0000313" key="3">
    <source>
        <dbReference type="Proteomes" id="UP001460270"/>
    </source>
</evidence>
<feature type="region of interest" description="Disordered" evidence="1">
    <location>
        <begin position="1"/>
        <end position="30"/>
    </location>
</feature>